<evidence type="ECO:0000313" key="1">
    <source>
        <dbReference type="EMBL" id="CAG7733440.1"/>
    </source>
</evidence>
<evidence type="ECO:0000313" key="2">
    <source>
        <dbReference type="Proteomes" id="UP000708208"/>
    </source>
</evidence>
<sequence length="299" mass="34521">MCRPFFPNVRPLTEEEIKLYDLSKCFKLKAYPVGKQNHMHVSFRQWPLMGTASCQNFIATKVSFQAFNKYSWPFGRWLASSHMQESDYCTQEDAEIASATGFAQDCERLMKLPEVTGDYLRSISQNPRSVRKVNLFKYELNDSNDNKGGICMTWGYSSKNMKILAASELGGLENARKYFSGFTVTFRAELFVTPKDTKIPPFTIALQTRTFKFNGNYSKDHHTSKCHHFSSKNMNFKEEFFTTEIVLPKPYENMLSDLIAKQNMEKRGKNGLMLATKMEQKLLQSQQNILQIKKRGIPI</sequence>
<dbReference type="Proteomes" id="UP000708208">
    <property type="component" value="Unassembled WGS sequence"/>
</dbReference>
<keyword evidence="2" id="KW-1185">Reference proteome</keyword>
<comment type="caution">
    <text evidence="1">The sequence shown here is derived from an EMBL/GenBank/DDBJ whole genome shotgun (WGS) entry which is preliminary data.</text>
</comment>
<gene>
    <name evidence="1" type="ORF">AFUS01_LOCUS21883</name>
</gene>
<protein>
    <submittedName>
        <fullName evidence="1">Uncharacterized protein</fullName>
    </submittedName>
</protein>
<reference evidence="1" key="1">
    <citation type="submission" date="2021-06" db="EMBL/GenBank/DDBJ databases">
        <authorList>
            <person name="Hodson N. C."/>
            <person name="Mongue J. A."/>
            <person name="Jaron S. K."/>
        </authorList>
    </citation>
    <scope>NUCLEOTIDE SEQUENCE</scope>
</reference>
<dbReference type="AlphaFoldDB" id="A0A8J2K5Q5"/>
<dbReference type="EMBL" id="CAJVCH010248972">
    <property type="protein sequence ID" value="CAG7733440.1"/>
    <property type="molecule type" value="Genomic_DNA"/>
</dbReference>
<name>A0A8J2K5Q5_9HEXA</name>
<organism evidence="1 2">
    <name type="scientific">Allacma fusca</name>
    <dbReference type="NCBI Taxonomy" id="39272"/>
    <lineage>
        <taxon>Eukaryota</taxon>
        <taxon>Metazoa</taxon>
        <taxon>Ecdysozoa</taxon>
        <taxon>Arthropoda</taxon>
        <taxon>Hexapoda</taxon>
        <taxon>Collembola</taxon>
        <taxon>Symphypleona</taxon>
        <taxon>Sminthuridae</taxon>
        <taxon>Allacma</taxon>
    </lineage>
</organism>
<proteinExistence type="predicted"/>
<accession>A0A8J2K5Q5</accession>